<name>A0ABZ1QF55_9ACTN</name>
<dbReference type="SUPFAM" id="SSF46785">
    <property type="entry name" value="Winged helix' DNA-binding domain"/>
    <property type="match status" value="1"/>
</dbReference>
<evidence type="ECO:0000256" key="1">
    <source>
        <dbReference type="ARBA" id="ARBA00009437"/>
    </source>
</evidence>
<gene>
    <name evidence="6" type="ORF">OHA91_24100</name>
</gene>
<dbReference type="InterPro" id="IPR036388">
    <property type="entry name" value="WH-like_DNA-bd_sf"/>
</dbReference>
<evidence type="ECO:0000256" key="3">
    <source>
        <dbReference type="ARBA" id="ARBA00023125"/>
    </source>
</evidence>
<keyword evidence="4" id="KW-0804">Transcription</keyword>
<dbReference type="InterPro" id="IPR000847">
    <property type="entry name" value="LysR_HTH_N"/>
</dbReference>
<dbReference type="Proteomes" id="UP001432312">
    <property type="component" value="Chromosome"/>
</dbReference>
<dbReference type="GeneID" id="95499187"/>
<evidence type="ECO:0000256" key="2">
    <source>
        <dbReference type="ARBA" id="ARBA00023015"/>
    </source>
</evidence>
<protein>
    <submittedName>
        <fullName evidence="6">LysR substrate-binding domain-containing protein</fullName>
    </submittedName>
</protein>
<evidence type="ECO:0000256" key="4">
    <source>
        <dbReference type="ARBA" id="ARBA00023163"/>
    </source>
</evidence>
<dbReference type="InterPro" id="IPR036390">
    <property type="entry name" value="WH_DNA-bd_sf"/>
</dbReference>
<dbReference type="Pfam" id="PF03466">
    <property type="entry name" value="LysR_substrate"/>
    <property type="match status" value="1"/>
</dbReference>
<keyword evidence="2" id="KW-0805">Transcription regulation</keyword>
<feature type="domain" description="HTH lysR-type" evidence="5">
    <location>
        <begin position="1"/>
        <end position="58"/>
    </location>
</feature>
<keyword evidence="7" id="KW-1185">Reference proteome</keyword>
<dbReference type="Pfam" id="PF00126">
    <property type="entry name" value="HTH_1"/>
    <property type="match status" value="1"/>
</dbReference>
<comment type="similarity">
    <text evidence="1">Belongs to the LysR transcriptional regulatory family.</text>
</comment>
<dbReference type="Gene3D" id="3.40.190.10">
    <property type="entry name" value="Periplasmic binding protein-like II"/>
    <property type="match status" value="2"/>
</dbReference>
<dbReference type="EMBL" id="CP108036">
    <property type="protein sequence ID" value="WUN81314.1"/>
    <property type="molecule type" value="Genomic_DNA"/>
</dbReference>
<dbReference type="Gene3D" id="1.10.10.10">
    <property type="entry name" value="Winged helix-like DNA-binding domain superfamily/Winged helix DNA-binding domain"/>
    <property type="match status" value="1"/>
</dbReference>
<dbReference type="RefSeq" id="WP_328739991.1">
    <property type="nucleotide sequence ID" value="NZ_CP108036.1"/>
</dbReference>
<evidence type="ECO:0000313" key="7">
    <source>
        <dbReference type="Proteomes" id="UP001432312"/>
    </source>
</evidence>
<dbReference type="InterPro" id="IPR005119">
    <property type="entry name" value="LysR_subst-bd"/>
</dbReference>
<dbReference type="PRINTS" id="PR00039">
    <property type="entry name" value="HTHLYSR"/>
</dbReference>
<accession>A0ABZ1QF55</accession>
<reference evidence="6" key="1">
    <citation type="submission" date="2022-10" db="EMBL/GenBank/DDBJ databases">
        <title>The complete genomes of actinobacterial strains from the NBC collection.</title>
        <authorList>
            <person name="Joergensen T.S."/>
            <person name="Alvarez Arevalo M."/>
            <person name="Sterndorff E.B."/>
            <person name="Faurdal D."/>
            <person name="Vuksanovic O."/>
            <person name="Mourched A.-S."/>
            <person name="Charusanti P."/>
            <person name="Shaw S."/>
            <person name="Blin K."/>
            <person name="Weber T."/>
        </authorList>
    </citation>
    <scope>NUCLEOTIDE SEQUENCE</scope>
    <source>
        <strain evidence="6">NBC_00303</strain>
    </source>
</reference>
<dbReference type="SUPFAM" id="SSF53850">
    <property type="entry name" value="Periplasmic binding protein-like II"/>
    <property type="match status" value="1"/>
</dbReference>
<evidence type="ECO:0000313" key="6">
    <source>
        <dbReference type="EMBL" id="WUN81314.1"/>
    </source>
</evidence>
<dbReference type="PANTHER" id="PTHR30346">
    <property type="entry name" value="TRANSCRIPTIONAL DUAL REGULATOR HCAR-RELATED"/>
    <property type="match status" value="1"/>
</dbReference>
<organism evidence="6 7">
    <name type="scientific">Streptomyces erythrochromogenes</name>
    <dbReference type="NCBI Taxonomy" id="285574"/>
    <lineage>
        <taxon>Bacteria</taxon>
        <taxon>Bacillati</taxon>
        <taxon>Actinomycetota</taxon>
        <taxon>Actinomycetes</taxon>
        <taxon>Kitasatosporales</taxon>
        <taxon>Streptomycetaceae</taxon>
        <taxon>Streptomyces</taxon>
    </lineage>
</organism>
<sequence>MELRDVEVFLALADELHFGRTAERLHISQARVSQVVKKLERATGAALFERTTRTVHLTLIGRRLRDDLAHARDLFQDALVRANCAAQGVGGALRLGVPGAMGHEIRPLIEEFRSRHPGGEVQLLESRLSDPFGPLRANQVDAQVLWLPVQEPDLIVGPVVLTEGRVLAVPTGSEMACLDSVTWEQLDGHPVADIGSMAPPYWGEALAPRRTPNGRLIKRGPAACTIQEVLALVADGKVISPLHEHSTRYFSHPDITYVPLREAPSTQWALVWSSTTYRSGVVRAFARVAEELGSPSV</sequence>
<dbReference type="PANTHER" id="PTHR30346:SF0">
    <property type="entry name" value="HCA OPERON TRANSCRIPTIONAL ACTIVATOR HCAR"/>
    <property type="match status" value="1"/>
</dbReference>
<dbReference type="PROSITE" id="PS50931">
    <property type="entry name" value="HTH_LYSR"/>
    <property type="match status" value="1"/>
</dbReference>
<evidence type="ECO:0000259" key="5">
    <source>
        <dbReference type="PROSITE" id="PS50931"/>
    </source>
</evidence>
<keyword evidence="3" id="KW-0238">DNA-binding</keyword>
<proteinExistence type="inferred from homology"/>